<reference evidence="7" key="1">
    <citation type="journal article" date="2019" name="Int. J. Syst. Evol. Microbiol.">
        <title>The Global Catalogue of Microorganisms (GCM) 10K type strain sequencing project: providing services to taxonomists for standard genome sequencing and annotation.</title>
        <authorList>
            <consortium name="The Broad Institute Genomics Platform"/>
            <consortium name="The Broad Institute Genome Sequencing Center for Infectious Disease"/>
            <person name="Wu L."/>
            <person name="Ma J."/>
        </authorList>
    </citation>
    <scope>NUCLEOTIDE SEQUENCE [LARGE SCALE GENOMIC DNA]</scope>
    <source>
        <strain evidence="7">JCM 9458</strain>
    </source>
</reference>
<dbReference type="PANTHER" id="PTHR11709">
    <property type="entry name" value="MULTI-COPPER OXIDASE"/>
    <property type="match status" value="1"/>
</dbReference>
<dbReference type="InterPro" id="IPR011706">
    <property type="entry name" value="Cu-oxidase_C"/>
</dbReference>
<keyword evidence="2" id="KW-0560">Oxidoreductase</keyword>
<dbReference type="Pfam" id="PF07731">
    <property type="entry name" value="Cu-oxidase_2"/>
    <property type="match status" value="1"/>
</dbReference>
<evidence type="ECO:0000256" key="1">
    <source>
        <dbReference type="ARBA" id="ARBA00022723"/>
    </source>
</evidence>
<comment type="caution">
    <text evidence="6">The sequence shown here is derived from an EMBL/GenBank/DDBJ whole genome shotgun (WGS) entry which is preliminary data.</text>
</comment>
<proteinExistence type="predicted"/>
<keyword evidence="7" id="KW-1185">Reference proteome</keyword>
<evidence type="ECO:0000259" key="5">
    <source>
        <dbReference type="Pfam" id="PF07732"/>
    </source>
</evidence>
<dbReference type="Proteomes" id="UP001501676">
    <property type="component" value="Unassembled WGS sequence"/>
</dbReference>
<dbReference type="RefSeq" id="WP_345727296.1">
    <property type="nucleotide sequence ID" value="NZ_BAAAYN010000009.1"/>
</dbReference>
<dbReference type="EMBL" id="BAAAYN010000009">
    <property type="protein sequence ID" value="GAA3384700.1"/>
    <property type="molecule type" value="Genomic_DNA"/>
</dbReference>
<protein>
    <submittedName>
        <fullName evidence="6">Multicopper oxidase family protein</fullName>
    </submittedName>
</protein>
<dbReference type="InterPro" id="IPR008972">
    <property type="entry name" value="Cupredoxin"/>
</dbReference>
<feature type="domain" description="Plastocyanin-like" evidence="4">
    <location>
        <begin position="352"/>
        <end position="465"/>
    </location>
</feature>
<dbReference type="PROSITE" id="PS00080">
    <property type="entry name" value="MULTICOPPER_OXIDASE2"/>
    <property type="match status" value="1"/>
</dbReference>
<evidence type="ECO:0000259" key="4">
    <source>
        <dbReference type="Pfam" id="PF07731"/>
    </source>
</evidence>
<feature type="domain" description="Plastocyanin-like" evidence="5">
    <location>
        <begin position="27"/>
        <end position="131"/>
    </location>
</feature>
<dbReference type="CDD" id="cd13861">
    <property type="entry name" value="CuRO_1_CumA_like"/>
    <property type="match status" value="1"/>
</dbReference>
<evidence type="ECO:0000256" key="3">
    <source>
        <dbReference type="ARBA" id="ARBA00023008"/>
    </source>
</evidence>
<dbReference type="SUPFAM" id="SSF49503">
    <property type="entry name" value="Cupredoxins"/>
    <property type="match status" value="3"/>
</dbReference>
<evidence type="ECO:0000256" key="2">
    <source>
        <dbReference type="ARBA" id="ARBA00023002"/>
    </source>
</evidence>
<dbReference type="Gene3D" id="2.60.40.420">
    <property type="entry name" value="Cupredoxins - blue copper proteins"/>
    <property type="match status" value="3"/>
</dbReference>
<gene>
    <name evidence="6" type="ORF">GCM10020369_15390</name>
</gene>
<dbReference type="Pfam" id="PF07732">
    <property type="entry name" value="Cu-oxidase_3"/>
    <property type="match status" value="1"/>
</dbReference>
<evidence type="ECO:0000313" key="6">
    <source>
        <dbReference type="EMBL" id="GAA3384700.1"/>
    </source>
</evidence>
<evidence type="ECO:0000313" key="7">
    <source>
        <dbReference type="Proteomes" id="UP001501676"/>
    </source>
</evidence>
<dbReference type="InterPro" id="IPR045087">
    <property type="entry name" value="Cu-oxidase_fam"/>
</dbReference>
<keyword evidence="3" id="KW-0186">Copper</keyword>
<dbReference type="InterPro" id="IPR002355">
    <property type="entry name" value="Cu_oxidase_Cu_BS"/>
</dbReference>
<sequence>MTQTVSLEPEDEFDLHIGPIRKRIGGDEIPMLAYNGSVPGPTLRVRQGSEVTVHVTNDSDADTTVHWHGLRLENRFDGVPGQTQPPIPPGGTFAYRLRFGDPGLYWYHPHLREDYGQEMGLYAPIVVEPANAAYWPPVDRDLTITLDDVLLEDGQMVPFDRSGPNFAAMGRFGNVLLTNGETTFTARAAVGEVVRLYLVNTANTRIFRVALPGARMKLVGSDSGRYEQEAFVSSVLLAPSERAVVDVRFDSPGQVGLEHRTPERVYELGSFSVAGAAASFASFESLRTDPELTEIRRGLGPQLEREPDKTLTFVAEMPGMHHHHHHHDHDAGDGIEWEDTMPEMNRASDPSNTVWKLVDADTGAENHQIAWTFTAGDTVKIRLVNTRESDHPMHHPFHVHGAGRFLVLARDGVIEPNLAWKDTVLLRTGETVDILLHVTNPGRWMAHCHIAEHHESGMMFSFDVRGASFSEVPRPAR</sequence>
<dbReference type="PANTHER" id="PTHR11709:SF394">
    <property type="entry name" value="FI03373P-RELATED"/>
    <property type="match status" value="1"/>
</dbReference>
<name>A0ABP6ST74_9ACTN</name>
<accession>A0ABP6ST74</accession>
<dbReference type="CDD" id="cd04207">
    <property type="entry name" value="CuRO_3_LCC_like"/>
    <property type="match status" value="1"/>
</dbReference>
<dbReference type="InterPro" id="IPR011707">
    <property type="entry name" value="Cu-oxidase-like_N"/>
</dbReference>
<organism evidence="6 7">
    <name type="scientific">Cryptosporangium minutisporangium</name>
    <dbReference type="NCBI Taxonomy" id="113569"/>
    <lineage>
        <taxon>Bacteria</taxon>
        <taxon>Bacillati</taxon>
        <taxon>Actinomycetota</taxon>
        <taxon>Actinomycetes</taxon>
        <taxon>Cryptosporangiales</taxon>
        <taxon>Cryptosporangiaceae</taxon>
        <taxon>Cryptosporangium</taxon>
    </lineage>
</organism>
<keyword evidence="1" id="KW-0479">Metal-binding</keyword>